<feature type="chain" id="PRO_5045513673" evidence="1">
    <location>
        <begin position="21"/>
        <end position="132"/>
    </location>
</feature>
<sequence>MEIAKYLLYAFTLLSLSAEAAREVAHVEIIKSGYFDEIDKEDPYNYAEGCKLFKPTKEKLINYFSKAEENGYGWMHEYYTPCIASGTVTFKDGSYGDWVMHDSGYGWVTFKDKKNDGKEVSFLHVNNGWGLE</sequence>
<keyword evidence="1" id="KW-0732">Signal</keyword>
<evidence type="ECO:0000256" key="1">
    <source>
        <dbReference type="SAM" id="SignalP"/>
    </source>
</evidence>
<dbReference type="Proteomes" id="UP000677515">
    <property type="component" value="Chromosome"/>
</dbReference>
<dbReference type="EMBL" id="AP024329">
    <property type="protein sequence ID" value="BCQ34937.1"/>
    <property type="molecule type" value="Genomic_DNA"/>
</dbReference>
<reference evidence="2 3" key="1">
    <citation type="submission" date="2021-01" db="EMBL/GenBank/DDBJ databases">
        <title>Complete genome sequence of Erwinia rhapontici MAFF 311153.</title>
        <authorList>
            <person name="Morohoshi T."/>
            <person name="Someya N."/>
        </authorList>
    </citation>
    <scope>NUCLEOTIDE SEQUENCE [LARGE SCALE GENOMIC DNA]</scope>
    <source>
        <strain evidence="2 3">MAFF 311153</strain>
    </source>
</reference>
<protein>
    <submittedName>
        <fullName evidence="2">Uncharacterized protein</fullName>
    </submittedName>
</protein>
<organism evidence="2 3">
    <name type="scientific">Erwinia rhapontici</name>
    <name type="common">Pectobacterium rhapontici</name>
    <dbReference type="NCBI Taxonomy" id="55212"/>
    <lineage>
        <taxon>Bacteria</taxon>
        <taxon>Pseudomonadati</taxon>
        <taxon>Pseudomonadota</taxon>
        <taxon>Gammaproteobacteria</taxon>
        <taxon>Enterobacterales</taxon>
        <taxon>Erwiniaceae</taxon>
        <taxon>Erwinia</taxon>
    </lineage>
</organism>
<feature type="signal peptide" evidence="1">
    <location>
        <begin position="1"/>
        <end position="20"/>
    </location>
</feature>
<proteinExistence type="predicted"/>
<dbReference type="RefSeq" id="WP_159338173.1">
    <property type="nucleotide sequence ID" value="NZ_AP024329.1"/>
</dbReference>
<evidence type="ECO:0000313" key="3">
    <source>
        <dbReference type="Proteomes" id="UP000677515"/>
    </source>
</evidence>
<keyword evidence="3" id="KW-1185">Reference proteome</keyword>
<name>A0ABM7N0V9_ERWRD</name>
<accession>A0ABM7N0V9</accession>
<evidence type="ECO:0000313" key="2">
    <source>
        <dbReference type="EMBL" id="BCQ34937.1"/>
    </source>
</evidence>
<gene>
    <name evidence="2" type="ORF">ERHA53_22800</name>
</gene>